<sequence>MPRKGPVKPREIMPDPIYKDVLVHKLINKVMVDGKKSKAEKIVYEAMKILSEKTGDDPLTALHKAIENIKPQLEVRPRRVGGSTYQVPMEVPPRRQISLALRWLVEAARSRTGKGNYTMLEKLSNELLDAYNNKGNAVKKKEDTHRMAEANKAFAHYKW</sequence>
<dbReference type="GO" id="GO:0019843">
    <property type="term" value="F:rRNA binding"/>
    <property type="evidence" value="ECO:0007669"/>
    <property type="project" value="UniProtKB-UniRule"/>
</dbReference>
<dbReference type="RefSeq" id="WP_265134308.1">
    <property type="nucleotide sequence ID" value="NZ_FXTX01000008.1"/>
</dbReference>
<dbReference type="PANTHER" id="PTHR11205">
    <property type="entry name" value="RIBOSOMAL PROTEIN S7"/>
    <property type="match status" value="1"/>
</dbReference>
<evidence type="ECO:0000256" key="4">
    <source>
        <dbReference type="ARBA" id="ARBA00022980"/>
    </source>
</evidence>
<dbReference type="InterPro" id="IPR020606">
    <property type="entry name" value="Ribosomal_uS7_CS"/>
</dbReference>
<dbReference type="InterPro" id="IPR000235">
    <property type="entry name" value="Ribosomal_uS7"/>
</dbReference>
<gene>
    <name evidence="6" type="primary">rpsG</name>
    <name evidence="9" type="ORF">SAMN06264868_10834</name>
</gene>
<comment type="caution">
    <text evidence="9">The sequence shown here is derived from an EMBL/GenBank/DDBJ whole genome shotgun (WGS) entry which is preliminary data.</text>
</comment>
<dbReference type="Pfam" id="PF00177">
    <property type="entry name" value="Ribosomal_S7"/>
    <property type="match status" value="1"/>
</dbReference>
<evidence type="ECO:0000313" key="9">
    <source>
        <dbReference type="EMBL" id="SMP10946.1"/>
    </source>
</evidence>
<dbReference type="InterPro" id="IPR023798">
    <property type="entry name" value="Ribosomal_uS7_dom"/>
</dbReference>
<dbReference type="AlphaFoldDB" id="A0AA46AE39"/>
<feature type="domain" description="Small ribosomal subunit protein uS7" evidence="8">
    <location>
        <begin position="2"/>
        <end position="152"/>
    </location>
</feature>
<dbReference type="InterPro" id="IPR005717">
    <property type="entry name" value="Ribosomal_uS7_bac/org-type"/>
</dbReference>
<organism evidence="9 10">
    <name type="scientific">Venenivibrio stagnispumantis</name>
    <dbReference type="NCBI Taxonomy" id="407998"/>
    <lineage>
        <taxon>Bacteria</taxon>
        <taxon>Pseudomonadati</taxon>
        <taxon>Aquificota</taxon>
        <taxon>Aquificia</taxon>
        <taxon>Aquificales</taxon>
        <taxon>Hydrogenothermaceae</taxon>
        <taxon>Venenivibrio</taxon>
    </lineage>
</organism>
<comment type="subunit">
    <text evidence="6">Part of the 30S ribosomal subunit. Contacts proteins S9 and S11.</text>
</comment>
<dbReference type="FunFam" id="1.10.455.10:FF:000001">
    <property type="entry name" value="30S ribosomal protein S7"/>
    <property type="match status" value="1"/>
</dbReference>
<dbReference type="EMBL" id="FXTX01000008">
    <property type="protein sequence ID" value="SMP10946.1"/>
    <property type="molecule type" value="Genomic_DNA"/>
</dbReference>
<dbReference type="GO" id="GO:0006412">
    <property type="term" value="P:translation"/>
    <property type="evidence" value="ECO:0007669"/>
    <property type="project" value="UniProtKB-UniRule"/>
</dbReference>
<comment type="function">
    <text evidence="6">One of the primary rRNA binding proteins, it binds directly to 16S rRNA where it nucleates assembly of the head domain of the 30S subunit. Is located at the subunit interface close to the decoding center, probably blocks exit of the E-site tRNA.</text>
</comment>
<evidence type="ECO:0000256" key="2">
    <source>
        <dbReference type="ARBA" id="ARBA00022730"/>
    </source>
</evidence>
<name>A0AA46AE39_9AQUI</name>
<reference evidence="9" key="1">
    <citation type="submission" date="2017-05" db="EMBL/GenBank/DDBJ databases">
        <authorList>
            <person name="Varghese N."/>
            <person name="Submissions S."/>
        </authorList>
    </citation>
    <scope>NUCLEOTIDE SEQUENCE</scope>
    <source>
        <strain evidence="9">DSM 18763</strain>
    </source>
</reference>
<dbReference type="CDD" id="cd14869">
    <property type="entry name" value="uS7_Bacteria"/>
    <property type="match status" value="1"/>
</dbReference>
<dbReference type="PIRSF" id="PIRSF002122">
    <property type="entry name" value="RPS7p_RPS7a_RPS5e_RPS7o"/>
    <property type="match status" value="1"/>
</dbReference>
<dbReference type="Proteomes" id="UP001157947">
    <property type="component" value="Unassembled WGS sequence"/>
</dbReference>
<evidence type="ECO:0000256" key="6">
    <source>
        <dbReference type="HAMAP-Rule" id="MF_00480"/>
    </source>
</evidence>
<dbReference type="Gene3D" id="1.10.455.10">
    <property type="entry name" value="Ribosomal protein S7 domain"/>
    <property type="match status" value="1"/>
</dbReference>
<keyword evidence="4 6" id="KW-0689">Ribosomal protein</keyword>
<dbReference type="GO" id="GO:0003735">
    <property type="term" value="F:structural constituent of ribosome"/>
    <property type="evidence" value="ECO:0007669"/>
    <property type="project" value="InterPro"/>
</dbReference>
<dbReference type="PROSITE" id="PS00052">
    <property type="entry name" value="RIBOSOMAL_S7"/>
    <property type="match status" value="1"/>
</dbReference>
<keyword evidence="5 6" id="KW-0687">Ribonucleoprotein</keyword>
<evidence type="ECO:0000256" key="3">
    <source>
        <dbReference type="ARBA" id="ARBA00022884"/>
    </source>
</evidence>
<dbReference type="GO" id="GO:0000049">
    <property type="term" value="F:tRNA binding"/>
    <property type="evidence" value="ECO:0007669"/>
    <property type="project" value="UniProtKB-UniRule"/>
</dbReference>
<dbReference type="InterPro" id="IPR036823">
    <property type="entry name" value="Ribosomal_uS7_dom_sf"/>
</dbReference>
<dbReference type="HAMAP" id="MF_00480_B">
    <property type="entry name" value="Ribosomal_uS7_B"/>
    <property type="match status" value="1"/>
</dbReference>
<evidence type="ECO:0000259" key="8">
    <source>
        <dbReference type="Pfam" id="PF00177"/>
    </source>
</evidence>
<keyword evidence="2 6" id="KW-0699">rRNA-binding</keyword>
<accession>A0AA46AE39</accession>
<evidence type="ECO:0000256" key="7">
    <source>
        <dbReference type="RuleBase" id="RU003619"/>
    </source>
</evidence>
<evidence type="ECO:0000313" key="10">
    <source>
        <dbReference type="Proteomes" id="UP001157947"/>
    </source>
</evidence>
<keyword evidence="6" id="KW-0820">tRNA-binding</keyword>
<keyword evidence="3 6" id="KW-0694">RNA-binding</keyword>
<protein>
    <recommendedName>
        <fullName evidence="6">Small ribosomal subunit protein uS7</fullName>
    </recommendedName>
</protein>
<proteinExistence type="inferred from homology"/>
<dbReference type="GO" id="GO:0015935">
    <property type="term" value="C:small ribosomal subunit"/>
    <property type="evidence" value="ECO:0007669"/>
    <property type="project" value="InterPro"/>
</dbReference>
<dbReference type="NCBIfam" id="TIGR01029">
    <property type="entry name" value="rpsG_bact"/>
    <property type="match status" value="1"/>
</dbReference>
<dbReference type="SUPFAM" id="SSF47973">
    <property type="entry name" value="Ribosomal protein S7"/>
    <property type="match status" value="1"/>
</dbReference>
<keyword evidence="10" id="KW-1185">Reference proteome</keyword>
<comment type="similarity">
    <text evidence="1 6 7">Belongs to the universal ribosomal protein uS7 family.</text>
</comment>
<evidence type="ECO:0000256" key="5">
    <source>
        <dbReference type="ARBA" id="ARBA00023274"/>
    </source>
</evidence>
<evidence type="ECO:0000256" key="1">
    <source>
        <dbReference type="ARBA" id="ARBA00007151"/>
    </source>
</evidence>